<accession>A0A097ELX7</accession>
<dbReference type="Gene3D" id="3.20.20.140">
    <property type="entry name" value="Metal-dependent hydrolases"/>
    <property type="match status" value="1"/>
</dbReference>
<dbReference type="PANTHER" id="PTHR11113">
    <property type="entry name" value="N-ACETYLGLUCOSAMINE-6-PHOSPHATE DEACETYLASE"/>
    <property type="match status" value="1"/>
</dbReference>
<keyword evidence="11" id="KW-1185">Reference proteome</keyword>
<feature type="binding site" evidence="8">
    <location>
        <position position="199"/>
    </location>
    <ligand>
        <name>Zn(2+)</name>
        <dbReference type="ChEBI" id="CHEBI:29105"/>
    </ligand>
</feature>
<gene>
    <name evidence="10" type="ORF">LO80_00340</name>
</gene>
<dbReference type="PIRSF" id="PIRSF038994">
    <property type="entry name" value="NagA"/>
    <property type="match status" value="1"/>
</dbReference>
<proteinExistence type="inferred from homology"/>
<dbReference type="STRING" id="1547445.LO80_00340"/>
<name>A0A097ELX7_9GAMM</name>
<dbReference type="PANTHER" id="PTHR11113:SF14">
    <property type="entry name" value="N-ACETYLGLUCOSAMINE-6-PHOSPHATE DEACETYLASE"/>
    <property type="match status" value="1"/>
</dbReference>
<comment type="cofactor">
    <cofactor evidence="8">
        <name>a divalent metal cation</name>
        <dbReference type="ChEBI" id="CHEBI:60240"/>
    </cofactor>
    <text evidence="8">Binds 1 divalent metal cation per subunit.</text>
</comment>
<feature type="binding site" evidence="7">
    <location>
        <position position="255"/>
    </location>
    <ligand>
        <name>substrate</name>
    </ligand>
</feature>
<dbReference type="KEGG" id="frf:LO80_00340"/>
<dbReference type="Gene3D" id="2.30.40.10">
    <property type="entry name" value="Urease, subunit C, domain 1"/>
    <property type="match status" value="1"/>
</dbReference>
<evidence type="ECO:0000256" key="7">
    <source>
        <dbReference type="PIRSR" id="PIRSR038994-2"/>
    </source>
</evidence>
<feature type="binding site" evidence="8">
    <location>
        <position position="220"/>
    </location>
    <ligand>
        <name>Zn(2+)</name>
        <dbReference type="ChEBI" id="CHEBI:29105"/>
    </ligand>
</feature>
<feature type="active site" description="Proton donor/acceptor" evidence="6">
    <location>
        <position position="278"/>
    </location>
</feature>
<organism evidence="10 11">
    <name type="scientific">Candidatus Francisella endociliophora</name>
    <dbReference type="NCBI Taxonomy" id="653937"/>
    <lineage>
        <taxon>Bacteria</taxon>
        <taxon>Pseudomonadati</taxon>
        <taxon>Pseudomonadota</taxon>
        <taxon>Gammaproteobacteria</taxon>
        <taxon>Thiotrichales</taxon>
        <taxon>Francisellaceae</taxon>
        <taxon>Francisella</taxon>
    </lineage>
</organism>
<protein>
    <submittedName>
        <fullName evidence="10">N-acetylglucosamine-6-phosphate deacetylase</fullName>
    </submittedName>
</protein>
<evidence type="ECO:0000313" key="10">
    <source>
        <dbReference type="EMBL" id="AIT08570.1"/>
    </source>
</evidence>
<dbReference type="InterPro" id="IPR011059">
    <property type="entry name" value="Metal-dep_hydrolase_composite"/>
</dbReference>
<dbReference type="SUPFAM" id="SSF51556">
    <property type="entry name" value="Metallo-dependent hydrolases"/>
    <property type="match status" value="1"/>
</dbReference>
<evidence type="ECO:0000256" key="1">
    <source>
        <dbReference type="ARBA" id="ARBA00010716"/>
    </source>
</evidence>
<evidence type="ECO:0000256" key="8">
    <source>
        <dbReference type="PIRSR" id="PIRSR038994-3"/>
    </source>
</evidence>
<dbReference type="OrthoDB" id="9776488at2"/>
<feature type="binding site" evidence="7">
    <location>
        <begin position="311"/>
        <end position="313"/>
    </location>
    <ligand>
        <name>substrate</name>
    </ligand>
</feature>
<dbReference type="EMBL" id="CP009574">
    <property type="protein sequence ID" value="AIT08570.1"/>
    <property type="molecule type" value="Genomic_DNA"/>
</dbReference>
<evidence type="ECO:0000256" key="6">
    <source>
        <dbReference type="PIRSR" id="PIRSR038994-1"/>
    </source>
</evidence>
<comment type="similarity">
    <text evidence="1 5">Belongs to the metallo-dependent hydrolases superfamily. NagA family.</text>
</comment>
<keyword evidence="3 5" id="KW-0378">Hydrolase</keyword>
<dbReference type="Proteomes" id="UP000029672">
    <property type="component" value="Chromosome"/>
</dbReference>
<feature type="domain" description="Amidohydrolase-related" evidence="9">
    <location>
        <begin position="53"/>
        <end position="371"/>
    </location>
</feature>
<evidence type="ECO:0000256" key="3">
    <source>
        <dbReference type="ARBA" id="ARBA00022801"/>
    </source>
</evidence>
<evidence type="ECO:0000256" key="2">
    <source>
        <dbReference type="ARBA" id="ARBA00022723"/>
    </source>
</evidence>
<feature type="binding site" evidence="8">
    <location>
        <position position="133"/>
    </location>
    <ligand>
        <name>Zn(2+)</name>
        <dbReference type="ChEBI" id="CHEBI:29105"/>
    </ligand>
</feature>
<dbReference type="RefSeq" id="WP_040007525.1">
    <property type="nucleotide sequence ID" value="NZ_CP009574.1"/>
</dbReference>
<dbReference type="CDD" id="cd00854">
    <property type="entry name" value="NagA"/>
    <property type="match status" value="1"/>
</dbReference>
<feature type="binding site" evidence="7">
    <location>
        <position position="144"/>
    </location>
    <ligand>
        <name>substrate</name>
    </ligand>
</feature>
<evidence type="ECO:0000256" key="4">
    <source>
        <dbReference type="ARBA" id="ARBA00023277"/>
    </source>
</evidence>
<evidence type="ECO:0000256" key="5">
    <source>
        <dbReference type="PIRNR" id="PIRNR038994"/>
    </source>
</evidence>
<dbReference type="eggNOG" id="COG1820">
    <property type="taxonomic scope" value="Bacteria"/>
</dbReference>
<dbReference type="InterPro" id="IPR003764">
    <property type="entry name" value="GlcNAc_6-P_deAcase"/>
</dbReference>
<keyword evidence="2 8" id="KW-0479">Metal-binding</keyword>
<dbReference type="GO" id="GO:0008448">
    <property type="term" value="F:N-acetylglucosamine-6-phosphate deacetylase activity"/>
    <property type="evidence" value="ECO:0007669"/>
    <property type="project" value="InterPro"/>
</dbReference>
<dbReference type="GO" id="GO:0046872">
    <property type="term" value="F:metal ion binding"/>
    <property type="evidence" value="ECO:0007669"/>
    <property type="project" value="UniProtKB-KW"/>
</dbReference>
<dbReference type="HOGENOM" id="CLU_032482_2_1_6"/>
<dbReference type="NCBIfam" id="TIGR00221">
    <property type="entry name" value="nagA"/>
    <property type="match status" value="1"/>
</dbReference>
<keyword evidence="4 5" id="KW-0119">Carbohydrate metabolism</keyword>
<dbReference type="SUPFAM" id="SSF51338">
    <property type="entry name" value="Composite domain of metallo-dependent hydrolases"/>
    <property type="match status" value="1"/>
</dbReference>
<dbReference type="FunFam" id="3.20.20.140:FF:000004">
    <property type="entry name" value="N-acetylglucosamine-6-phosphate deacetylase"/>
    <property type="match status" value="1"/>
</dbReference>
<dbReference type="Pfam" id="PF01979">
    <property type="entry name" value="Amidohydro_1"/>
    <property type="match status" value="1"/>
</dbReference>
<feature type="binding site" evidence="7">
    <location>
        <position position="231"/>
    </location>
    <ligand>
        <name>substrate</name>
    </ligand>
</feature>
<reference evidence="10 11" key="1">
    <citation type="submission" date="2014-10" db="EMBL/GenBank/DDBJ databases">
        <title>Whole genome sequence of Francisella endociliophora strain FSC1006, isolated from a laboratory culture of the marine ciliate Euplotes raikovi.</title>
        <authorList>
            <person name="Granberg M."/>
            <person name="Backman S."/>
            <person name="Lundmark E."/>
            <person name="Nilsson E."/>
            <person name="Karlsson E."/>
            <person name="Thelaus J."/>
            <person name="Ohrman C."/>
            <person name="Larkeryd A."/>
            <person name="Stenberg P."/>
        </authorList>
    </citation>
    <scope>NUCLEOTIDE SEQUENCE [LARGE SCALE GENOMIC DNA]</scope>
    <source>
        <strain evidence="10 11">FSC1006</strain>
    </source>
</reference>
<dbReference type="InterPro" id="IPR032466">
    <property type="entry name" value="Metal_Hydrolase"/>
</dbReference>
<evidence type="ECO:0000313" key="11">
    <source>
        <dbReference type="Proteomes" id="UP000029672"/>
    </source>
</evidence>
<dbReference type="InterPro" id="IPR006680">
    <property type="entry name" value="Amidohydro-rel"/>
</dbReference>
<sequence length="377" mass="41181">MQSYILKSAKIYGENDFEYKDIVVKDKKIFAIKEDVKAEDFNLPVIELSSDDYVIPGFLDIHIHGSKGADVMDGDVDALDVISKSIYKQGVTSYLATTMTASNEDILKSMNAIKTYNLKEHNESAKIAGVHLEGPFISPGKIGAQNPNYLQEVDVTKMANWHLACDSLVKKITIAPEIKNAHKVIEFCNSQNIISSIGHTSCTMAQALNAIEHGCSHATHLFNAMSPIEHRKPGAATALLMSKKVLAELIVDGIHLHPDMVKFTYEIKGSDNIALVTDAMSAQNAGEGIFELGGQKVIVKNGEARLENGVLAGSVLTMNKALENILKFTNCSLHNAVKMTSTNQAKSLGFKKGQIKVGFDAEFVILDKNYQVKQVVN</sequence>
<evidence type="ECO:0000259" key="9">
    <source>
        <dbReference type="Pfam" id="PF01979"/>
    </source>
</evidence>
<dbReference type="GO" id="GO:0006046">
    <property type="term" value="P:N-acetylglucosamine catabolic process"/>
    <property type="evidence" value="ECO:0007669"/>
    <property type="project" value="TreeGrafter"/>
</dbReference>
<feature type="binding site" evidence="7">
    <location>
        <begin position="223"/>
        <end position="224"/>
    </location>
    <ligand>
        <name>substrate</name>
    </ligand>
</feature>
<dbReference type="AlphaFoldDB" id="A0A097ELX7"/>